<dbReference type="InterPro" id="IPR009057">
    <property type="entry name" value="Homeodomain-like_sf"/>
</dbReference>
<evidence type="ECO:0000256" key="1">
    <source>
        <dbReference type="ARBA" id="ARBA00023015"/>
    </source>
</evidence>
<dbReference type="InterPro" id="IPR018060">
    <property type="entry name" value="HTH_AraC"/>
</dbReference>
<dbReference type="PRINTS" id="PR00032">
    <property type="entry name" value="HTHARAC"/>
</dbReference>
<organism evidence="5 6">
    <name type="scientific">Bradyrhizobium manausense</name>
    <dbReference type="NCBI Taxonomy" id="989370"/>
    <lineage>
        <taxon>Bacteria</taxon>
        <taxon>Pseudomonadati</taxon>
        <taxon>Pseudomonadota</taxon>
        <taxon>Alphaproteobacteria</taxon>
        <taxon>Hyphomicrobiales</taxon>
        <taxon>Nitrobacteraceae</taxon>
        <taxon>Bradyrhizobium</taxon>
    </lineage>
</organism>
<dbReference type="PROSITE" id="PS01124">
    <property type="entry name" value="HTH_ARAC_FAMILY_2"/>
    <property type="match status" value="1"/>
</dbReference>
<dbReference type="GO" id="GO:0043565">
    <property type="term" value="F:sequence-specific DNA binding"/>
    <property type="evidence" value="ECO:0007669"/>
    <property type="project" value="InterPro"/>
</dbReference>
<name>A0A0R3E0M2_9BRAD</name>
<proteinExistence type="predicted"/>
<dbReference type="AlphaFoldDB" id="A0A0R3E0M2"/>
<dbReference type="Pfam" id="PF12833">
    <property type="entry name" value="HTH_18"/>
    <property type="match status" value="1"/>
</dbReference>
<accession>A0A0R3E0M2</accession>
<dbReference type="STRING" id="989370.AOQ71_07695"/>
<feature type="domain" description="HTH araC/xylS-type" evidence="4">
    <location>
        <begin position="160"/>
        <end position="260"/>
    </location>
</feature>
<dbReference type="EMBL" id="LJYG01000034">
    <property type="protein sequence ID" value="KRQ15770.1"/>
    <property type="molecule type" value="Genomic_DNA"/>
</dbReference>
<evidence type="ECO:0000313" key="5">
    <source>
        <dbReference type="EMBL" id="KRQ15770.1"/>
    </source>
</evidence>
<keyword evidence="2" id="KW-0238">DNA-binding</keyword>
<dbReference type="GO" id="GO:0003700">
    <property type="term" value="F:DNA-binding transcription factor activity"/>
    <property type="evidence" value="ECO:0007669"/>
    <property type="project" value="InterPro"/>
</dbReference>
<sequence length="260" mass="30183">MKLIDIAGGQHVVERTPDLVRRIEKDAVFLTLLSRGKAFVNRANDCLVLKEGDCVLYDTNQPYMHGFPGEMRHVIFELRGEDFRQRFPAWNLSKTFCFDGALGAGRYVSDSLRKILRRHHPFSENCDLDQTIEEEVWKGLELAYETIRGSRTNYQLLTIERIKQLIVTNLRNPKLGPKFIADEMGLGARQLHRLFGDEPESLSETIMRLRLERCKEDLLRRDRLKASVSEIAYYWGFTNLAHFSRRFSDEFGCAPSKVRP</sequence>
<protein>
    <recommendedName>
        <fullName evidence="4">HTH araC/xylS-type domain-containing protein</fullName>
    </recommendedName>
</protein>
<evidence type="ECO:0000259" key="4">
    <source>
        <dbReference type="PROSITE" id="PS01124"/>
    </source>
</evidence>
<evidence type="ECO:0000256" key="3">
    <source>
        <dbReference type="ARBA" id="ARBA00023163"/>
    </source>
</evidence>
<dbReference type="SUPFAM" id="SSF46689">
    <property type="entry name" value="Homeodomain-like"/>
    <property type="match status" value="1"/>
</dbReference>
<dbReference type="PANTHER" id="PTHR46796:SF6">
    <property type="entry name" value="ARAC SUBFAMILY"/>
    <property type="match status" value="1"/>
</dbReference>
<keyword evidence="6" id="KW-1185">Reference proteome</keyword>
<gene>
    <name evidence="5" type="ORF">AOQ71_07695</name>
</gene>
<reference evidence="5 6" key="1">
    <citation type="submission" date="2015-09" db="EMBL/GenBank/DDBJ databases">
        <title>Draft Genome Sequence of Bradyrhizobium manausense Strain BR 3351T, a Novel Symbiotic Nitrogen-Fixing Alphaproteobacterium Isolated from Brazilian Amazon Rain Forest.</title>
        <authorList>
            <person name="De Araujo J.L."/>
            <person name="Zilli J.E."/>
        </authorList>
    </citation>
    <scope>NUCLEOTIDE SEQUENCE [LARGE SCALE GENOMIC DNA]</scope>
    <source>
        <strain evidence="5 6">BR3351</strain>
    </source>
</reference>
<dbReference type="Proteomes" id="UP000051936">
    <property type="component" value="Unassembled WGS sequence"/>
</dbReference>
<keyword evidence="3" id="KW-0804">Transcription</keyword>
<keyword evidence="1" id="KW-0805">Transcription regulation</keyword>
<comment type="caution">
    <text evidence="5">The sequence shown here is derived from an EMBL/GenBank/DDBJ whole genome shotgun (WGS) entry which is preliminary data.</text>
</comment>
<dbReference type="InterPro" id="IPR050204">
    <property type="entry name" value="AraC_XylS_family_regulators"/>
</dbReference>
<evidence type="ECO:0000313" key="6">
    <source>
        <dbReference type="Proteomes" id="UP000051936"/>
    </source>
</evidence>
<evidence type="ECO:0000256" key="2">
    <source>
        <dbReference type="ARBA" id="ARBA00023125"/>
    </source>
</evidence>
<dbReference type="PANTHER" id="PTHR46796">
    <property type="entry name" value="HTH-TYPE TRANSCRIPTIONAL ACTIVATOR RHAS-RELATED"/>
    <property type="match status" value="1"/>
</dbReference>
<dbReference type="SMART" id="SM00342">
    <property type="entry name" value="HTH_ARAC"/>
    <property type="match status" value="1"/>
</dbReference>
<dbReference type="InterPro" id="IPR020449">
    <property type="entry name" value="Tscrpt_reg_AraC-type_HTH"/>
</dbReference>
<dbReference type="Gene3D" id="1.10.10.60">
    <property type="entry name" value="Homeodomain-like"/>
    <property type="match status" value="1"/>
</dbReference>